<dbReference type="AlphaFoldDB" id="A0A382MT24"/>
<reference evidence="1" key="1">
    <citation type="submission" date="2018-05" db="EMBL/GenBank/DDBJ databases">
        <authorList>
            <person name="Lanie J.A."/>
            <person name="Ng W.-L."/>
            <person name="Kazmierczak K.M."/>
            <person name="Andrzejewski T.M."/>
            <person name="Davidsen T.M."/>
            <person name="Wayne K.J."/>
            <person name="Tettelin H."/>
            <person name="Glass J.I."/>
            <person name="Rusch D."/>
            <person name="Podicherti R."/>
            <person name="Tsui H.-C.T."/>
            <person name="Winkler M.E."/>
        </authorList>
    </citation>
    <scope>NUCLEOTIDE SEQUENCE</scope>
</reference>
<dbReference type="SUPFAM" id="SSF51338">
    <property type="entry name" value="Composite domain of metallo-dependent hydrolases"/>
    <property type="match status" value="1"/>
</dbReference>
<dbReference type="Gene3D" id="2.30.40.10">
    <property type="entry name" value="Urease, subunit C, domain 1"/>
    <property type="match status" value="1"/>
</dbReference>
<organism evidence="1">
    <name type="scientific">marine metagenome</name>
    <dbReference type="NCBI Taxonomy" id="408172"/>
    <lineage>
        <taxon>unclassified sequences</taxon>
        <taxon>metagenomes</taxon>
        <taxon>ecological metagenomes</taxon>
    </lineage>
</organism>
<dbReference type="GO" id="GO:0016810">
    <property type="term" value="F:hydrolase activity, acting on carbon-nitrogen (but not peptide) bonds"/>
    <property type="evidence" value="ECO:0007669"/>
    <property type="project" value="InterPro"/>
</dbReference>
<evidence type="ECO:0008006" key="2">
    <source>
        <dbReference type="Google" id="ProtNLM"/>
    </source>
</evidence>
<proteinExistence type="predicted"/>
<gene>
    <name evidence="1" type="ORF">METZ01_LOCUS303791</name>
</gene>
<dbReference type="Gene3D" id="3.40.50.10910">
    <property type="entry name" value="Amidohydrolase"/>
    <property type="match status" value="1"/>
</dbReference>
<dbReference type="Gene3D" id="3.30.110.90">
    <property type="entry name" value="Amidohydrolase"/>
    <property type="match status" value="1"/>
</dbReference>
<dbReference type="InterPro" id="IPR011059">
    <property type="entry name" value="Metal-dep_hydrolase_composite"/>
</dbReference>
<feature type="non-terminal residue" evidence="1">
    <location>
        <position position="234"/>
    </location>
</feature>
<dbReference type="InterPro" id="IPR051781">
    <property type="entry name" value="Metallo-dep_Hydrolase"/>
</dbReference>
<sequence>MRSLILLLLTALMSCDSARPTSWSATAITDVTVIDAINGVRHNQTVIFSGDEITAIAPTVKNPANHHIIDGTGKFLIPGLWDFHVHLTYEPELTALMPRLFLSYGITSVRDTGGLLRDIVPVVQKMQKPGAIAPRVFFAGPLLDGSDVVYDGESRPEIGVQNATKQQARTAIETLKAAGASFIKIYELVSEEVFFEMVSVARALDIPIDSHVPLSMLASIAGPQVDSIEHLRNI</sequence>
<dbReference type="SUPFAM" id="SSF51556">
    <property type="entry name" value="Metallo-dependent hydrolases"/>
    <property type="match status" value="1"/>
</dbReference>
<dbReference type="InterPro" id="IPR032466">
    <property type="entry name" value="Metal_Hydrolase"/>
</dbReference>
<dbReference type="EMBL" id="UINC01095116">
    <property type="protein sequence ID" value="SVC50937.1"/>
    <property type="molecule type" value="Genomic_DNA"/>
</dbReference>
<protein>
    <recommendedName>
        <fullName evidence="2">Amidohydrolase-related domain-containing protein</fullName>
    </recommendedName>
</protein>
<name>A0A382MT24_9ZZZZ</name>
<evidence type="ECO:0000313" key="1">
    <source>
        <dbReference type="EMBL" id="SVC50937.1"/>
    </source>
</evidence>
<dbReference type="PANTHER" id="PTHR43135:SF3">
    <property type="entry name" value="ALPHA-D-RIBOSE 1-METHYLPHOSPHONATE 5-TRIPHOSPHATE DIPHOSPHATASE"/>
    <property type="match status" value="1"/>
</dbReference>
<accession>A0A382MT24</accession>
<dbReference type="PROSITE" id="PS51257">
    <property type="entry name" value="PROKAR_LIPOPROTEIN"/>
    <property type="match status" value="1"/>
</dbReference>
<dbReference type="PANTHER" id="PTHR43135">
    <property type="entry name" value="ALPHA-D-RIBOSE 1-METHYLPHOSPHONATE 5-TRIPHOSPHATE DIPHOSPHATASE"/>
    <property type="match status" value="1"/>
</dbReference>